<dbReference type="SUPFAM" id="SSF50118">
    <property type="entry name" value="Cell growth inhibitor/plasmid maintenance toxic component"/>
    <property type="match status" value="1"/>
</dbReference>
<organism evidence="1 2">
    <name type="scientific">Rugamonas rivuli</name>
    <dbReference type="NCBI Taxonomy" id="2743358"/>
    <lineage>
        <taxon>Bacteria</taxon>
        <taxon>Pseudomonadati</taxon>
        <taxon>Pseudomonadota</taxon>
        <taxon>Betaproteobacteria</taxon>
        <taxon>Burkholderiales</taxon>
        <taxon>Oxalobacteraceae</taxon>
        <taxon>Telluria group</taxon>
        <taxon>Rugamonas</taxon>
    </lineage>
</organism>
<dbReference type="GO" id="GO:0016075">
    <property type="term" value="P:rRNA catabolic process"/>
    <property type="evidence" value="ECO:0007669"/>
    <property type="project" value="TreeGrafter"/>
</dbReference>
<proteinExistence type="predicted"/>
<dbReference type="GO" id="GO:0003677">
    <property type="term" value="F:DNA binding"/>
    <property type="evidence" value="ECO:0007669"/>
    <property type="project" value="InterPro"/>
</dbReference>
<dbReference type="Gene3D" id="2.30.30.110">
    <property type="match status" value="1"/>
</dbReference>
<dbReference type="RefSeq" id="WP_152806889.1">
    <property type="nucleotide sequence ID" value="NZ_WHUF01000004.1"/>
</dbReference>
<comment type="caution">
    <text evidence="1">The sequence shown here is derived from an EMBL/GenBank/DDBJ whole genome shotgun (WGS) entry which is preliminary data.</text>
</comment>
<dbReference type="InterPro" id="IPR011067">
    <property type="entry name" value="Plasmid_toxin/cell-grow_inhib"/>
</dbReference>
<sequence length="119" mass="12996">MKRRCPRQGEIYMISMDPTVGTEIHGMRPALVLSNSESNKQGRVLMAPITQGANIDRVRGWATSLMGTGTRTQGAAIVNQARFLDYAARKARFVEDTPAEVTEDAMARLQAALEAETGD</sequence>
<evidence type="ECO:0000313" key="2">
    <source>
        <dbReference type="Proteomes" id="UP000444318"/>
    </source>
</evidence>
<dbReference type="InterPro" id="IPR003477">
    <property type="entry name" value="PemK-like"/>
</dbReference>
<reference evidence="1 2" key="1">
    <citation type="submission" date="2019-10" db="EMBL/GenBank/DDBJ databases">
        <title>Two novel species isolated from a subtropical stream in China.</title>
        <authorList>
            <person name="Lu H."/>
        </authorList>
    </citation>
    <scope>NUCLEOTIDE SEQUENCE [LARGE SCALE GENOMIC DNA]</scope>
    <source>
        <strain evidence="1 2">FT103W</strain>
    </source>
</reference>
<dbReference type="Pfam" id="PF02452">
    <property type="entry name" value="PemK_toxin"/>
    <property type="match status" value="1"/>
</dbReference>
<dbReference type="GO" id="GO:0006402">
    <property type="term" value="P:mRNA catabolic process"/>
    <property type="evidence" value="ECO:0007669"/>
    <property type="project" value="TreeGrafter"/>
</dbReference>
<dbReference type="PANTHER" id="PTHR33988">
    <property type="entry name" value="ENDORIBONUCLEASE MAZF-RELATED"/>
    <property type="match status" value="1"/>
</dbReference>
<dbReference type="GO" id="GO:0004521">
    <property type="term" value="F:RNA endonuclease activity"/>
    <property type="evidence" value="ECO:0007669"/>
    <property type="project" value="TreeGrafter"/>
</dbReference>
<accession>A0A843SG51</accession>
<dbReference type="Proteomes" id="UP000444318">
    <property type="component" value="Unassembled WGS sequence"/>
</dbReference>
<dbReference type="PANTHER" id="PTHR33988:SF3">
    <property type="entry name" value="ENDORIBONUCLEASE TOXIN CHPB-RELATED"/>
    <property type="match status" value="1"/>
</dbReference>
<keyword evidence="2" id="KW-1185">Reference proteome</keyword>
<protein>
    <submittedName>
        <fullName evidence="1">Type II toxin-antitoxin system ChpB family toxin</fullName>
    </submittedName>
</protein>
<name>A0A843SG51_9BURK</name>
<dbReference type="AlphaFoldDB" id="A0A843SG51"/>
<gene>
    <name evidence="1" type="ORF">GEV01_18160</name>
</gene>
<evidence type="ECO:0000313" key="1">
    <source>
        <dbReference type="EMBL" id="MQA21448.1"/>
    </source>
</evidence>
<dbReference type="EMBL" id="WHUF01000004">
    <property type="protein sequence ID" value="MQA21448.1"/>
    <property type="molecule type" value="Genomic_DNA"/>
</dbReference>